<reference evidence="2 3" key="1">
    <citation type="submission" date="2018-08" db="EMBL/GenBank/DDBJ databases">
        <title>Genomic Encyclopedia of Type Strains, Phase IV (KMG-IV): sequencing the most valuable type-strain genomes for metagenomic binning, comparative biology and taxonomic classification.</title>
        <authorList>
            <person name="Goeker M."/>
        </authorList>
    </citation>
    <scope>NUCLEOTIDE SEQUENCE [LARGE SCALE GENOMIC DNA]</scope>
    <source>
        <strain evidence="2 3">DSM 25527</strain>
    </source>
</reference>
<dbReference type="EMBL" id="QXDC01000004">
    <property type="protein sequence ID" value="RIA37935.1"/>
    <property type="molecule type" value="Genomic_DNA"/>
</dbReference>
<dbReference type="SUPFAM" id="SSF51556">
    <property type="entry name" value="Metallo-dependent hydrolases"/>
    <property type="match status" value="1"/>
</dbReference>
<dbReference type="Proteomes" id="UP000266568">
    <property type="component" value="Unassembled WGS sequence"/>
</dbReference>
<evidence type="ECO:0000313" key="2">
    <source>
        <dbReference type="EMBL" id="RIA37935.1"/>
    </source>
</evidence>
<dbReference type="PANTHER" id="PTHR10443:SF12">
    <property type="entry name" value="DIPEPTIDASE"/>
    <property type="match status" value="1"/>
</dbReference>
<keyword evidence="3" id="KW-1185">Reference proteome</keyword>
<dbReference type="InterPro" id="IPR008257">
    <property type="entry name" value="Pept_M19"/>
</dbReference>
<dbReference type="AlphaFoldDB" id="A0A397NT85"/>
<dbReference type="PROSITE" id="PS51365">
    <property type="entry name" value="RENAL_DIPEPTIDASE_2"/>
    <property type="match status" value="1"/>
</dbReference>
<dbReference type="GO" id="GO:0070573">
    <property type="term" value="F:metallodipeptidase activity"/>
    <property type="evidence" value="ECO:0007669"/>
    <property type="project" value="InterPro"/>
</dbReference>
<dbReference type="Gene3D" id="3.20.20.140">
    <property type="entry name" value="Metal-dependent hydrolases"/>
    <property type="match status" value="1"/>
</dbReference>
<evidence type="ECO:0000256" key="1">
    <source>
        <dbReference type="SAM" id="SignalP"/>
    </source>
</evidence>
<comment type="caution">
    <text evidence="2">The sequence shown here is derived from an EMBL/GenBank/DDBJ whole genome shotgun (WGS) entry which is preliminary data.</text>
</comment>
<dbReference type="Pfam" id="PF01244">
    <property type="entry name" value="Peptidase_M19"/>
    <property type="match status" value="1"/>
</dbReference>
<proteinExistence type="predicted"/>
<dbReference type="PANTHER" id="PTHR10443">
    <property type="entry name" value="MICROSOMAL DIPEPTIDASE"/>
    <property type="match status" value="1"/>
</dbReference>
<evidence type="ECO:0000313" key="3">
    <source>
        <dbReference type="Proteomes" id="UP000266568"/>
    </source>
</evidence>
<protein>
    <submittedName>
        <fullName evidence="2">Membrane dipeptidase</fullName>
    </submittedName>
</protein>
<sequence length="370" mass="40446">MRRTVLGAMAAAPFAAGTARAGLAPSRPLIVNTLGELSDPNFWGEETGELASDRVIRDAIASGTSAINLTLGYVSGEEDPFEVSVRDIARWDEVIRRHPASLMKVYCPDDIETAHRLGKIGIIFGFQNAAMMGSDASRVDVFDDLGVRIIQLTYNVRNQLGGGSLAPEDTPLTPFGREVVERLNARRIMVDLSHSGRQTCLDAARAASAPICISHTGCRALVDYPRNKTDEELRLVADKGGFVGIYFMPFLAHERQITSADVIAHIEHAVDVCGEDHVGIGTDGSTTAIDDMKRWAAAFAEDIRRRRAAGISAAGERPDSFLFAIDMRGPEQFRILADKLAARGHSQRRIEKILGLNFLDYSRRIWSDPA</sequence>
<dbReference type="InterPro" id="IPR032466">
    <property type="entry name" value="Metal_Hydrolase"/>
</dbReference>
<organism evidence="2 3">
    <name type="scientific">Hephaestia caeni</name>
    <dbReference type="NCBI Taxonomy" id="645617"/>
    <lineage>
        <taxon>Bacteria</taxon>
        <taxon>Pseudomonadati</taxon>
        <taxon>Pseudomonadota</taxon>
        <taxon>Alphaproteobacteria</taxon>
        <taxon>Sphingomonadales</taxon>
        <taxon>Sphingomonadaceae</taxon>
        <taxon>Hephaestia</taxon>
    </lineage>
</organism>
<accession>A0A397NT85</accession>
<gene>
    <name evidence="2" type="ORF">DFR49_3825</name>
</gene>
<name>A0A397NT85_9SPHN</name>
<keyword evidence="1" id="KW-0732">Signal</keyword>
<feature type="chain" id="PRO_5017374550" evidence="1">
    <location>
        <begin position="22"/>
        <end position="370"/>
    </location>
</feature>
<feature type="signal peptide" evidence="1">
    <location>
        <begin position="1"/>
        <end position="21"/>
    </location>
</feature>
<dbReference type="GO" id="GO:0006508">
    <property type="term" value="P:proteolysis"/>
    <property type="evidence" value="ECO:0007669"/>
    <property type="project" value="InterPro"/>
</dbReference>